<keyword evidence="2" id="KW-0229">DNA integration</keyword>
<protein>
    <submittedName>
        <fullName evidence="8">Integrase arm-type DNA-binding domain-containing protein</fullName>
    </submittedName>
</protein>
<evidence type="ECO:0000256" key="3">
    <source>
        <dbReference type="ARBA" id="ARBA00023125"/>
    </source>
</evidence>
<dbReference type="InterPro" id="IPR025166">
    <property type="entry name" value="Integrase_DNA_bind_dom"/>
</dbReference>
<keyword evidence="4" id="KW-0233">DNA recombination</keyword>
<dbReference type="SUPFAM" id="SSF56349">
    <property type="entry name" value="DNA breaking-rejoining enzymes"/>
    <property type="match status" value="1"/>
</dbReference>
<organism evidence="8 9">
    <name type="scientific">Nisaea acidiphila</name>
    <dbReference type="NCBI Taxonomy" id="1862145"/>
    <lineage>
        <taxon>Bacteria</taxon>
        <taxon>Pseudomonadati</taxon>
        <taxon>Pseudomonadota</taxon>
        <taxon>Alphaproteobacteria</taxon>
        <taxon>Rhodospirillales</taxon>
        <taxon>Thalassobaculaceae</taxon>
        <taxon>Nisaea</taxon>
    </lineage>
</organism>
<dbReference type="InterPro" id="IPR044068">
    <property type="entry name" value="CB"/>
</dbReference>
<dbReference type="InterPro" id="IPR038488">
    <property type="entry name" value="Integrase_DNA-bd_sf"/>
</dbReference>
<reference evidence="8" key="1">
    <citation type="submission" date="2022-08" db="EMBL/GenBank/DDBJ databases">
        <title>Nisaea acidiphila sp. nov., isolated from a marine algal debris and emended description of the genus Nisaea Urios et al. 2008.</title>
        <authorList>
            <person name="Kwon K."/>
        </authorList>
    </citation>
    <scope>NUCLEOTIDE SEQUENCE</scope>
    <source>
        <strain evidence="8">MEBiC11861</strain>
    </source>
</reference>
<dbReference type="PANTHER" id="PTHR30629:SF2">
    <property type="entry name" value="PROPHAGE INTEGRASE INTS-RELATED"/>
    <property type="match status" value="1"/>
</dbReference>
<dbReference type="RefSeq" id="WP_257767420.1">
    <property type="nucleotide sequence ID" value="NZ_CP102480.1"/>
</dbReference>
<evidence type="ECO:0000256" key="4">
    <source>
        <dbReference type="ARBA" id="ARBA00023172"/>
    </source>
</evidence>
<proteinExistence type="inferred from homology"/>
<dbReference type="PROSITE" id="PS51898">
    <property type="entry name" value="TYR_RECOMBINASE"/>
    <property type="match status" value="1"/>
</dbReference>
<keyword evidence="3 5" id="KW-0238">DNA-binding</keyword>
<dbReference type="InterPro" id="IPR050808">
    <property type="entry name" value="Phage_Integrase"/>
</dbReference>
<dbReference type="GO" id="GO:0003677">
    <property type="term" value="F:DNA binding"/>
    <property type="evidence" value="ECO:0007669"/>
    <property type="project" value="UniProtKB-UniRule"/>
</dbReference>
<name>A0A9J7ANY4_9PROT</name>
<dbReference type="Pfam" id="PF13356">
    <property type="entry name" value="Arm-DNA-bind_3"/>
    <property type="match status" value="1"/>
</dbReference>
<evidence type="ECO:0000256" key="2">
    <source>
        <dbReference type="ARBA" id="ARBA00022908"/>
    </source>
</evidence>
<keyword evidence="9" id="KW-1185">Reference proteome</keyword>
<dbReference type="Gene3D" id="1.10.443.10">
    <property type="entry name" value="Intergrase catalytic core"/>
    <property type="match status" value="1"/>
</dbReference>
<accession>A0A9J7ANY4</accession>
<feature type="domain" description="Tyr recombinase" evidence="6">
    <location>
        <begin position="195"/>
        <end position="371"/>
    </location>
</feature>
<dbReference type="Pfam" id="PF00589">
    <property type="entry name" value="Phage_integrase"/>
    <property type="match status" value="1"/>
</dbReference>
<dbReference type="PROSITE" id="PS51900">
    <property type="entry name" value="CB"/>
    <property type="match status" value="1"/>
</dbReference>
<dbReference type="KEGG" id="naci:NUH88_16135"/>
<evidence type="ECO:0000259" key="6">
    <source>
        <dbReference type="PROSITE" id="PS51898"/>
    </source>
</evidence>
<feature type="domain" description="Core-binding (CB)" evidence="7">
    <location>
        <begin position="96"/>
        <end position="169"/>
    </location>
</feature>
<evidence type="ECO:0000256" key="1">
    <source>
        <dbReference type="ARBA" id="ARBA00008857"/>
    </source>
</evidence>
<dbReference type="GO" id="GO:0015074">
    <property type="term" value="P:DNA integration"/>
    <property type="evidence" value="ECO:0007669"/>
    <property type="project" value="UniProtKB-KW"/>
</dbReference>
<dbReference type="InterPro" id="IPR002104">
    <property type="entry name" value="Integrase_catalytic"/>
</dbReference>
<evidence type="ECO:0000259" key="7">
    <source>
        <dbReference type="PROSITE" id="PS51900"/>
    </source>
</evidence>
<gene>
    <name evidence="8" type="ORF">NUH88_16135</name>
</gene>
<evidence type="ECO:0000256" key="5">
    <source>
        <dbReference type="PROSITE-ProRule" id="PRU01248"/>
    </source>
</evidence>
<dbReference type="PANTHER" id="PTHR30629">
    <property type="entry name" value="PROPHAGE INTEGRASE"/>
    <property type="match status" value="1"/>
</dbReference>
<sequence>MNRLTAKTVKSLKDPGLYGDGNALYLRIGPKGGKSWILRTVVHGRRRDIGLGSAGLVSLAEARELAIDYRRIARNGGDPIAEKRRKTIRFSDAIKTVHENNRGAWSSEKHADKWLASLQRYAEPTLGDMPIEKIGISEVLEVLTPIWTEKSDTAKRVKQRLSTIFDWARGAGYYHSENPTNGIERALPTVKRSVEHMRALPWRELPSFMKQLSEREGLSARTLEFLILTATRSGEARGARWSEIQNGLWVLPKERMKADKPHRVPLTGKALEVLEAVRGLDTELVFPSDRRGKGGHARPQSDQVFARLLERMKRTDFTVHGLRSTFRDWCSEYDHAEREVAEAALAHALGDKVERAYARSDMFDRRKELMERWERFCLGK</sequence>
<dbReference type="Gene3D" id="3.30.160.390">
    <property type="entry name" value="Integrase, DNA-binding domain"/>
    <property type="match status" value="1"/>
</dbReference>
<dbReference type="AlphaFoldDB" id="A0A9J7ANY4"/>
<dbReference type="InterPro" id="IPR010998">
    <property type="entry name" value="Integrase_recombinase_N"/>
</dbReference>
<comment type="similarity">
    <text evidence="1">Belongs to the 'phage' integrase family.</text>
</comment>
<evidence type="ECO:0000313" key="8">
    <source>
        <dbReference type="EMBL" id="UUX48919.1"/>
    </source>
</evidence>
<dbReference type="Proteomes" id="UP001060336">
    <property type="component" value="Chromosome"/>
</dbReference>
<dbReference type="Pfam" id="PF22022">
    <property type="entry name" value="Phage_int_M"/>
    <property type="match status" value="1"/>
</dbReference>
<dbReference type="Gene3D" id="1.10.150.130">
    <property type="match status" value="1"/>
</dbReference>
<dbReference type="InterPro" id="IPR011010">
    <property type="entry name" value="DNA_brk_join_enz"/>
</dbReference>
<dbReference type="EMBL" id="CP102480">
    <property type="protein sequence ID" value="UUX48919.1"/>
    <property type="molecule type" value="Genomic_DNA"/>
</dbReference>
<dbReference type="InterPro" id="IPR013762">
    <property type="entry name" value="Integrase-like_cat_sf"/>
</dbReference>
<dbReference type="InterPro" id="IPR053876">
    <property type="entry name" value="Phage_int_M"/>
</dbReference>
<dbReference type="CDD" id="cd00801">
    <property type="entry name" value="INT_P4_C"/>
    <property type="match status" value="1"/>
</dbReference>
<evidence type="ECO:0000313" key="9">
    <source>
        <dbReference type="Proteomes" id="UP001060336"/>
    </source>
</evidence>
<dbReference type="GO" id="GO:0006310">
    <property type="term" value="P:DNA recombination"/>
    <property type="evidence" value="ECO:0007669"/>
    <property type="project" value="UniProtKB-KW"/>
</dbReference>